<organism evidence="8 9">
    <name type="scientific">Thalassococcus arenae</name>
    <dbReference type="NCBI Taxonomy" id="2851652"/>
    <lineage>
        <taxon>Bacteria</taxon>
        <taxon>Pseudomonadati</taxon>
        <taxon>Pseudomonadota</taxon>
        <taxon>Alphaproteobacteria</taxon>
        <taxon>Rhodobacterales</taxon>
        <taxon>Roseobacteraceae</taxon>
        <taxon>Thalassococcus</taxon>
    </lineage>
</organism>
<evidence type="ECO:0000256" key="1">
    <source>
        <dbReference type="ARBA" id="ARBA00004496"/>
    </source>
</evidence>
<gene>
    <name evidence="8" type="primary">tsaE</name>
    <name evidence="8" type="ORF">KUH32_06965</name>
</gene>
<dbReference type="PANTHER" id="PTHR33540">
    <property type="entry name" value="TRNA THREONYLCARBAMOYLADENOSINE BIOSYNTHESIS PROTEIN TSAE"/>
    <property type="match status" value="1"/>
</dbReference>
<comment type="caution">
    <text evidence="8">The sequence shown here is derived from an EMBL/GenBank/DDBJ whole genome shotgun (WGS) entry which is preliminary data.</text>
</comment>
<proteinExistence type="predicted"/>
<reference evidence="8" key="1">
    <citation type="submission" date="2021-06" db="EMBL/GenBank/DDBJ databases">
        <title>Thalassococcus sp. CAU 1522 isolated from sea sand, Republic of Korea.</title>
        <authorList>
            <person name="Kim W."/>
        </authorList>
    </citation>
    <scope>NUCLEOTIDE SEQUENCE</scope>
    <source>
        <strain evidence="8">CAU 1522</strain>
    </source>
</reference>
<evidence type="ECO:0000256" key="6">
    <source>
        <dbReference type="ARBA" id="ARBA00022840"/>
    </source>
</evidence>
<keyword evidence="3" id="KW-0819">tRNA processing</keyword>
<dbReference type="Proteomes" id="UP001166293">
    <property type="component" value="Unassembled WGS sequence"/>
</dbReference>
<comment type="subcellular location">
    <subcellularLocation>
        <location evidence="1">Cytoplasm</location>
    </subcellularLocation>
</comment>
<dbReference type="InterPro" id="IPR003442">
    <property type="entry name" value="T6A_TsaE"/>
</dbReference>
<dbReference type="RefSeq" id="WP_217777312.1">
    <property type="nucleotide sequence ID" value="NZ_JAHRWL010000001.1"/>
</dbReference>
<evidence type="ECO:0000256" key="3">
    <source>
        <dbReference type="ARBA" id="ARBA00022694"/>
    </source>
</evidence>
<dbReference type="Pfam" id="PF02367">
    <property type="entry name" value="TsaE"/>
    <property type="match status" value="1"/>
</dbReference>
<accession>A0ABS6N657</accession>
<keyword evidence="5" id="KW-0547">Nucleotide-binding</keyword>
<keyword evidence="6" id="KW-0067">ATP-binding</keyword>
<keyword evidence="7" id="KW-0460">Magnesium</keyword>
<sequence length="155" mass="16867">MPARSLTSHLSDPEATCALAAAIGQRLRAGDVLLLGGSIGAGKTHFARCLIQSLLHEPEDVPSPTYTLVQVYDTRHGPLWHADLYRLSGIDEIVELGLVDAFDTAICLVEWPDRLDGLAPDSALRLDFSVTGEETRDVTLNWSHPRWDGVPELAA</sequence>
<dbReference type="NCBIfam" id="TIGR00150">
    <property type="entry name" value="T6A_YjeE"/>
    <property type="match status" value="1"/>
</dbReference>
<evidence type="ECO:0000256" key="5">
    <source>
        <dbReference type="ARBA" id="ARBA00022741"/>
    </source>
</evidence>
<evidence type="ECO:0000256" key="2">
    <source>
        <dbReference type="ARBA" id="ARBA00022490"/>
    </source>
</evidence>
<evidence type="ECO:0000313" key="8">
    <source>
        <dbReference type="EMBL" id="MBV2359508.1"/>
    </source>
</evidence>
<dbReference type="EMBL" id="JAHRWL010000001">
    <property type="protein sequence ID" value="MBV2359508.1"/>
    <property type="molecule type" value="Genomic_DNA"/>
</dbReference>
<evidence type="ECO:0000256" key="4">
    <source>
        <dbReference type="ARBA" id="ARBA00022723"/>
    </source>
</evidence>
<evidence type="ECO:0000256" key="7">
    <source>
        <dbReference type="ARBA" id="ARBA00022842"/>
    </source>
</evidence>
<protein>
    <submittedName>
        <fullName evidence="8">tRNA (Adenosine(37)-N6)-threonylcarbamoyltransferase complex ATPase subunit type 1 TsaE</fullName>
    </submittedName>
</protein>
<name>A0ABS6N657_9RHOB</name>
<keyword evidence="9" id="KW-1185">Reference proteome</keyword>
<keyword evidence="2" id="KW-0963">Cytoplasm</keyword>
<evidence type="ECO:0000313" key="9">
    <source>
        <dbReference type="Proteomes" id="UP001166293"/>
    </source>
</evidence>
<keyword evidence="4" id="KW-0479">Metal-binding</keyword>
<dbReference type="PANTHER" id="PTHR33540:SF2">
    <property type="entry name" value="TRNA THREONYLCARBAMOYLADENOSINE BIOSYNTHESIS PROTEIN TSAE"/>
    <property type="match status" value="1"/>
</dbReference>